<keyword evidence="1" id="KW-0677">Repeat</keyword>
<protein>
    <recommendedName>
        <fullName evidence="5">Pentatricopeptide repeat-containing protein</fullName>
    </recommendedName>
</protein>
<sequence>MLEKCSTLDQLKQIHAQVITIGLARFTYITSKLLAFSATFDIDYAHTILNQISMPTIFDFNSMISSYSKTSNQEMGILLYTQMRHKGIQPNGRTFPVLVKSCDCLHSLVQVHGHIVKHGNGSDVYLTSSLICMYSDYKAVELAKKVFEESLFKNVVCCTSLITGYFSNGLIDNACKVFDEMHERNDVTYSAMVSGFVKNEHFNEAIGLFCEMNSHGSVNFNRPLLLSILNACGAVGAYDIGRSIHSQLVEDSVSIDLDFGTALIDFYAKCGDIEKAKDIFNTMHNKDVATWSAMILGLATNGENETAVHLFEEMEQKGPFPNDITFVAVLVACNHKNLLNNAWCLLGKMSKVYNVQPTIEHYGCMIDLLARSGQLKETEILIKLMPMVPDGAIWGSFLHGCLTHNEIHLAETGGKHVLALEPNHSGRYVVLANMYANNGRWESVIKLRKMMTERKVAIVPGWSFIEVNGIVNKFFVDDQFHPQARDCREILQLIWYY</sequence>
<dbReference type="OrthoDB" id="1675999at2759"/>
<dbReference type="Pfam" id="PF13041">
    <property type="entry name" value="PPR_2"/>
    <property type="match status" value="1"/>
</dbReference>
<accession>A0A5N6P7U2</accession>
<evidence type="ECO:0000313" key="3">
    <source>
        <dbReference type="EMBL" id="KAD5961060.1"/>
    </source>
</evidence>
<feature type="repeat" description="PPR" evidence="2">
    <location>
        <begin position="56"/>
        <end position="90"/>
    </location>
</feature>
<feature type="repeat" description="PPR" evidence="2">
    <location>
        <begin position="287"/>
        <end position="321"/>
    </location>
</feature>
<evidence type="ECO:0000256" key="1">
    <source>
        <dbReference type="ARBA" id="ARBA00022737"/>
    </source>
</evidence>
<evidence type="ECO:0000313" key="4">
    <source>
        <dbReference type="Proteomes" id="UP000326396"/>
    </source>
</evidence>
<dbReference type="Pfam" id="PF20431">
    <property type="entry name" value="E_motif"/>
    <property type="match status" value="1"/>
</dbReference>
<dbReference type="Pfam" id="PF13812">
    <property type="entry name" value="PPR_3"/>
    <property type="match status" value="1"/>
</dbReference>
<dbReference type="FunFam" id="1.25.40.10:FF:000184">
    <property type="entry name" value="Pentatricopeptide repeat-containing protein, chloroplastic"/>
    <property type="match status" value="1"/>
</dbReference>
<dbReference type="Gene3D" id="1.25.40.10">
    <property type="entry name" value="Tetratricopeptide repeat domain"/>
    <property type="match status" value="3"/>
</dbReference>
<dbReference type="NCBIfam" id="TIGR00756">
    <property type="entry name" value="PPR"/>
    <property type="match status" value="4"/>
</dbReference>
<keyword evidence="4" id="KW-1185">Reference proteome</keyword>
<gene>
    <name evidence="3" type="ORF">E3N88_12533</name>
</gene>
<dbReference type="AlphaFoldDB" id="A0A5N6P7U2"/>
<evidence type="ECO:0000256" key="2">
    <source>
        <dbReference type="PROSITE-ProRule" id="PRU00708"/>
    </source>
</evidence>
<reference evidence="3 4" key="1">
    <citation type="submission" date="2019-05" db="EMBL/GenBank/DDBJ databases">
        <title>Mikania micrantha, genome provides insights into the molecular mechanism of rapid growth.</title>
        <authorList>
            <person name="Liu B."/>
        </authorList>
    </citation>
    <scope>NUCLEOTIDE SEQUENCE [LARGE SCALE GENOMIC DNA]</scope>
    <source>
        <strain evidence="3">NLD-2019</strain>
        <tissue evidence="3">Leaf</tissue>
    </source>
</reference>
<dbReference type="GO" id="GO:0009451">
    <property type="term" value="P:RNA modification"/>
    <property type="evidence" value="ECO:0007669"/>
    <property type="project" value="InterPro"/>
</dbReference>
<dbReference type="InterPro" id="IPR046960">
    <property type="entry name" value="PPR_At4g14850-like_plant"/>
</dbReference>
<feature type="repeat" description="PPR" evidence="2">
    <location>
        <begin position="154"/>
        <end position="184"/>
    </location>
</feature>
<dbReference type="Pfam" id="PF01535">
    <property type="entry name" value="PPR"/>
    <property type="match status" value="3"/>
</dbReference>
<dbReference type="EMBL" id="SZYD01000006">
    <property type="protein sequence ID" value="KAD5961060.1"/>
    <property type="molecule type" value="Genomic_DNA"/>
</dbReference>
<dbReference type="PROSITE" id="PS51375">
    <property type="entry name" value="PPR"/>
    <property type="match status" value="4"/>
</dbReference>
<evidence type="ECO:0008006" key="5">
    <source>
        <dbReference type="Google" id="ProtNLM"/>
    </source>
</evidence>
<dbReference type="GO" id="GO:0003723">
    <property type="term" value="F:RNA binding"/>
    <property type="evidence" value="ECO:0007669"/>
    <property type="project" value="InterPro"/>
</dbReference>
<organism evidence="3 4">
    <name type="scientific">Mikania micrantha</name>
    <name type="common">bitter vine</name>
    <dbReference type="NCBI Taxonomy" id="192012"/>
    <lineage>
        <taxon>Eukaryota</taxon>
        <taxon>Viridiplantae</taxon>
        <taxon>Streptophyta</taxon>
        <taxon>Embryophyta</taxon>
        <taxon>Tracheophyta</taxon>
        <taxon>Spermatophyta</taxon>
        <taxon>Magnoliopsida</taxon>
        <taxon>eudicotyledons</taxon>
        <taxon>Gunneridae</taxon>
        <taxon>Pentapetalae</taxon>
        <taxon>asterids</taxon>
        <taxon>campanulids</taxon>
        <taxon>Asterales</taxon>
        <taxon>Asteraceae</taxon>
        <taxon>Asteroideae</taxon>
        <taxon>Heliantheae alliance</taxon>
        <taxon>Eupatorieae</taxon>
        <taxon>Mikania</taxon>
    </lineage>
</organism>
<dbReference type="InterPro" id="IPR011990">
    <property type="entry name" value="TPR-like_helical_dom_sf"/>
</dbReference>
<dbReference type="PANTHER" id="PTHR47926:SF350">
    <property type="entry name" value="(WILD MALAYSIAN BANANA) HYPOTHETICAL PROTEIN"/>
    <property type="match status" value="1"/>
</dbReference>
<name>A0A5N6P7U2_9ASTR</name>
<proteinExistence type="predicted"/>
<dbReference type="PANTHER" id="PTHR47926">
    <property type="entry name" value="PENTATRICOPEPTIDE REPEAT-CONTAINING PROTEIN"/>
    <property type="match status" value="1"/>
</dbReference>
<dbReference type="Proteomes" id="UP000326396">
    <property type="component" value="Linkage Group LG14"/>
</dbReference>
<dbReference type="InterPro" id="IPR002885">
    <property type="entry name" value="PPR_rpt"/>
</dbReference>
<comment type="caution">
    <text evidence="3">The sequence shown here is derived from an EMBL/GenBank/DDBJ whole genome shotgun (WGS) entry which is preliminary data.</text>
</comment>
<feature type="repeat" description="PPR" evidence="2">
    <location>
        <begin position="185"/>
        <end position="219"/>
    </location>
</feature>
<dbReference type="InterPro" id="IPR046848">
    <property type="entry name" value="E_motif"/>
</dbReference>